<protein>
    <submittedName>
        <fullName evidence="4">Uncharacterized protein</fullName>
    </submittedName>
</protein>
<keyword evidence="1" id="KW-0175">Coiled coil</keyword>
<keyword evidence="3" id="KW-1185">Reference proteome</keyword>
<evidence type="ECO:0000313" key="4">
    <source>
        <dbReference type="WBParaSite" id="PgE357_g001_t02"/>
    </source>
</evidence>
<accession>A0A915A5A1</accession>
<dbReference type="WBParaSite" id="PgE357_g001_t02">
    <property type="protein sequence ID" value="PgE357_g001_t02"/>
    <property type="gene ID" value="PgE357_g001"/>
</dbReference>
<evidence type="ECO:0000256" key="2">
    <source>
        <dbReference type="SAM" id="MobiDB-lite"/>
    </source>
</evidence>
<name>A0A915A5A1_PARUN</name>
<dbReference type="Proteomes" id="UP000887569">
    <property type="component" value="Unplaced"/>
</dbReference>
<proteinExistence type="predicted"/>
<organism evidence="3 4">
    <name type="scientific">Parascaris univalens</name>
    <name type="common">Nematode worm</name>
    <dbReference type="NCBI Taxonomy" id="6257"/>
    <lineage>
        <taxon>Eukaryota</taxon>
        <taxon>Metazoa</taxon>
        <taxon>Ecdysozoa</taxon>
        <taxon>Nematoda</taxon>
        <taxon>Chromadorea</taxon>
        <taxon>Rhabditida</taxon>
        <taxon>Spirurina</taxon>
        <taxon>Ascaridomorpha</taxon>
        <taxon>Ascaridoidea</taxon>
        <taxon>Ascarididae</taxon>
        <taxon>Parascaris</taxon>
    </lineage>
</organism>
<feature type="region of interest" description="Disordered" evidence="2">
    <location>
        <begin position="159"/>
        <end position="181"/>
    </location>
</feature>
<dbReference type="AlphaFoldDB" id="A0A915A5A1"/>
<evidence type="ECO:0000313" key="3">
    <source>
        <dbReference type="Proteomes" id="UP000887569"/>
    </source>
</evidence>
<reference evidence="4" key="1">
    <citation type="submission" date="2022-11" db="UniProtKB">
        <authorList>
            <consortium name="WormBaseParasite"/>
        </authorList>
    </citation>
    <scope>IDENTIFICATION</scope>
</reference>
<sequence>SVRMEMFAEQEKEANLHNELLAAEDSLNRLRVSVQHKREQRERRICEITARLKSTPWAVKRQEVLCTVTALKKELEEREQEKNTLIKEVEEKKAQDFRLPRLVFHRMHWPIVAGCKALPFKKFCISVALICLRMRDVRRSIAKELVKIAKIKEQLGENEVTPEVTQDSSQEPSSQSFVPSAVGAPVNESTAILTKVLHTFIVTTFF</sequence>
<feature type="coiled-coil region" evidence="1">
    <location>
        <begin position="61"/>
        <end position="95"/>
    </location>
</feature>
<feature type="compositionally biased region" description="Polar residues" evidence="2">
    <location>
        <begin position="163"/>
        <end position="178"/>
    </location>
</feature>
<evidence type="ECO:0000256" key="1">
    <source>
        <dbReference type="SAM" id="Coils"/>
    </source>
</evidence>